<dbReference type="InterPro" id="IPR053142">
    <property type="entry name" value="PchR_regulatory_protein"/>
</dbReference>
<dbReference type="Proteomes" id="UP001170954">
    <property type="component" value="Unassembled WGS sequence"/>
</dbReference>
<evidence type="ECO:0000313" key="6">
    <source>
        <dbReference type="Proteomes" id="UP001170954"/>
    </source>
</evidence>
<reference evidence="5" key="1">
    <citation type="submission" date="2020-06" db="EMBL/GenBank/DDBJ databases">
        <authorList>
            <person name="Dong N."/>
        </authorList>
    </citation>
    <scope>NUCLEOTIDE SEQUENCE</scope>
    <source>
        <strain evidence="5">R1692</strain>
    </source>
</reference>
<dbReference type="Gene3D" id="1.10.10.60">
    <property type="entry name" value="Homeodomain-like"/>
    <property type="match status" value="1"/>
</dbReference>
<dbReference type="RefSeq" id="WP_286651297.1">
    <property type="nucleotide sequence ID" value="NZ_JACAGK010000024.1"/>
</dbReference>
<evidence type="ECO:0000259" key="4">
    <source>
        <dbReference type="PROSITE" id="PS01124"/>
    </source>
</evidence>
<dbReference type="InterPro" id="IPR009057">
    <property type="entry name" value="Homeodomain-like_sf"/>
</dbReference>
<protein>
    <submittedName>
        <fullName evidence="5">Helix-turn-helix transcriptional regulator</fullName>
    </submittedName>
</protein>
<dbReference type="PANTHER" id="PTHR47893:SF1">
    <property type="entry name" value="REGULATORY PROTEIN PCHR"/>
    <property type="match status" value="1"/>
</dbReference>
<dbReference type="Pfam" id="PF12833">
    <property type="entry name" value="HTH_18"/>
    <property type="match status" value="1"/>
</dbReference>
<evidence type="ECO:0000256" key="2">
    <source>
        <dbReference type="ARBA" id="ARBA00023125"/>
    </source>
</evidence>
<comment type="caution">
    <text evidence="5">The sequence shown here is derived from an EMBL/GenBank/DDBJ whole genome shotgun (WGS) entry which is preliminary data.</text>
</comment>
<reference evidence="5" key="2">
    <citation type="journal article" date="2022" name="Sci. Total Environ.">
        <title>Prevalence, transmission, and molecular epidemiology of tet(X)-positive bacteria among humans, animals, and environmental niches in China: An epidemiological, and genomic-based study.</title>
        <authorList>
            <person name="Dong N."/>
            <person name="Zeng Y."/>
            <person name="Cai C."/>
            <person name="Sun C."/>
            <person name="Lu J."/>
            <person name="Liu C."/>
            <person name="Zhou H."/>
            <person name="Sun Q."/>
            <person name="Shu L."/>
            <person name="Wang H."/>
            <person name="Wang Y."/>
            <person name="Wang S."/>
            <person name="Wu C."/>
            <person name="Chan E.W."/>
            <person name="Chen G."/>
            <person name="Shen Z."/>
            <person name="Chen S."/>
            <person name="Zhang R."/>
        </authorList>
    </citation>
    <scope>NUCLEOTIDE SEQUENCE</scope>
    <source>
        <strain evidence="5">R1692</strain>
    </source>
</reference>
<keyword evidence="2" id="KW-0238">DNA-binding</keyword>
<dbReference type="PANTHER" id="PTHR47893">
    <property type="entry name" value="REGULATORY PROTEIN PCHR"/>
    <property type="match status" value="1"/>
</dbReference>
<keyword evidence="1" id="KW-0805">Transcription regulation</keyword>
<dbReference type="PRINTS" id="PR00032">
    <property type="entry name" value="HTHARAC"/>
</dbReference>
<evidence type="ECO:0000256" key="3">
    <source>
        <dbReference type="ARBA" id="ARBA00023163"/>
    </source>
</evidence>
<dbReference type="InterPro" id="IPR018060">
    <property type="entry name" value="HTH_AraC"/>
</dbReference>
<dbReference type="SUPFAM" id="SSF46689">
    <property type="entry name" value="Homeodomain-like"/>
    <property type="match status" value="2"/>
</dbReference>
<name>A0ABT7NMN5_9SPHI</name>
<dbReference type="PROSITE" id="PS01124">
    <property type="entry name" value="HTH_ARAC_FAMILY_2"/>
    <property type="match status" value="1"/>
</dbReference>
<keyword evidence="3" id="KW-0804">Transcription</keyword>
<dbReference type="EMBL" id="JACAGK010000024">
    <property type="protein sequence ID" value="MDM1048520.1"/>
    <property type="molecule type" value="Genomic_DNA"/>
</dbReference>
<proteinExistence type="predicted"/>
<accession>A0ABT7NMN5</accession>
<organism evidence="5 6">
    <name type="scientific">Sphingobacterium hotanense</name>
    <dbReference type="NCBI Taxonomy" id="649196"/>
    <lineage>
        <taxon>Bacteria</taxon>
        <taxon>Pseudomonadati</taxon>
        <taxon>Bacteroidota</taxon>
        <taxon>Sphingobacteriia</taxon>
        <taxon>Sphingobacteriales</taxon>
        <taxon>Sphingobacteriaceae</taxon>
        <taxon>Sphingobacterium</taxon>
    </lineage>
</organism>
<dbReference type="InterPro" id="IPR020449">
    <property type="entry name" value="Tscrpt_reg_AraC-type_HTH"/>
</dbReference>
<dbReference type="SMART" id="SM00342">
    <property type="entry name" value="HTH_ARAC"/>
    <property type="match status" value="1"/>
</dbReference>
<feature type="domain" description="HTH araC/xylS-type" evidence="4">
    <location>
        <begin position="138"/>
        <end position="235"/>
    </location>
</feature>
<evidence type="ECO:0000256" key="1">
    <source>
        <dbReference type="ARBA" id="ARBA00023015"/>
    </source>
</evidence>
<keyword evidence="6" id="KW-1185">Reference proteome</keyword>
<evidence type="ECO:0000313" key="5">
    <source>
        <dbReference type="EMBL" id="MDM1048520.1"/>
    </source>
</evidence>
<sequence>MNLEQGTIEYAAFDHNIIYGNCVAGHMLWDDPELQVFEINFTPSFFQRFLPEGTTLFDQFRNRIEQRKSASFGKRNARISAKMYQIIKDILDCKRQGIFKRMFLESKVIELLMLQFEQFSKDGDFDTALSRTTVERIYAARDIIVNQIDADFTLMDLAHQVGTNECTLKKGFKEVFGTTVFSFWRETKMDRAIELIEGGELRIAELAELLGYKNQKHFSTALKARFGISPSQFKT</sequence>
<gene>
    <name evidence="5" type="ORF">HX018_09750</name>
</gene>